<feature type="compositionally biased region" description="Low complexity" evidence="8">
    <location>
        <begin position="27"/>
        <end position="36"/>
    </location>
</feature>
<evidence type="ECO:0000256" key="5">
    <source>
        <dbReference type="ARBA" id="ARBA00023054"/>
    </source>
</evidence>
<keyword evidence="11" id="KW-1185">Reference proteome</keyword>
<dbReference type="EMBL" id="JAPTMU010000009">
    <property type="protein sequence ID" value="KAJ4937966.1"/>
    <property type="molecule type" value="Genomic_DNA"/>
</dbReference>
<feature type="region of interest" description="Disordered" evidence="8">
    <location>
        <begin position="227"/>
        <end position="289"/>
    </location>
</feature>
<dbReference type="PANTHER" id="PTHR17613">
    <property type="entry name" value="CEREBRAL PROTEIN-11-RELATED"/>
    <property type="match status" value="1"/>
</dbReference>
<protein>
    <submittedName>
        <fullName evidence="10">Uncharacterized protein</fullName>
    </submittedName>
</protein>
<feature type="compositionally biased region" description="Basic and acidic residues" evidence="8">
    <location>
        <begin position="17"/>
        <end position="26"/>
    </location>
</feature>
<dbReference type="Pfam" id="PF10267">
    <property type="entry name" value="Tmemb_cc2"/>
    <property type="match status" value="1"/>
</dbReference>
<proteinExistence type="inferred from homology"/>
<feature type="transmembrane region" description="Helical" evidence="9">
    <location>
        <begin position="680"/>
        <end position="702"/>
    </location>
</feature>
<keyword evidence="4 9" id="KW-1133">Transmembrane helix</keyword>
<feature type="region of interest" description="Disordered" evidence="8">
    <location>
        <begin position="141"/>
        <end position="163"/>
    </location>
</feature>
<comment type="similarity">
    <text evidence="2">Belongs to the TEX28 family.</text>
</comment>
<feature type="region of interest" description="Disordered" evidence="8">
    <location>
        <begin position="17"/>
        <end position="53"/>
    </location>
</feature>
<evidence type="ECO:0000256" key="7">
    <source>
        <dbReference type="SAM" id="Coils"/>
    </source>
</evidence>
<keyword evidence="6 9" id="KW-0472">Membrane</keyword>
<evidence type="ECO:0000256" key="2">
    <source>
        <dbReference type="ARBA" id="ARBA00008108"/>
    </source>
</evidence>
<evidence type="ECO:0000256" key="9">
    <source>
        <dbReference type="SAM" id="Phobius"/>
    </source>
</evidence>
<comment type="subcellular location">
    <subcellularLocation>
        <location evidence="1">Membrane</location>
    </subcellularLocation>
</comment>
<comment type="caution">
    <text evidence="10">The sequence shown here is derived from an EMBL/GenBank/DDBJ whole genome shotgun (WGS) entry which is preliminary data.</text>
</comment>
<evidence type="ECO:0000313" key="11">
    <source>
        <dbReference type="Proteomes" id="UP001219934"/>
    </source>
</evidence>
<feature type="coiled-coil region" evidence="7">
    <location>
        <begin position="292"/>
        <end position="538"/>
    </location>
</feature>
<dbReference type="GO" id="GO:0016020">
    <property type="term" value="C:membrane"/>
    <property type="evidence" value="ECO:0007669"/>
    <property type="project" value="UniProtKB-SubCell"/>
</dbReference>
<reference evidence="10" key="1">
    <citation type="submission" date="2022-11" db="EMBL/GenBank/DDBJ databases">
        <title>Chromosome-level genome of Pogonophryne albipinna.</title>
        <authorList>
            <person name="Jo E."/>
        </authorList>
    </citation>
    <scope>NUCLEOTIDE SEQUENCE</scope>
    <source>
        <strain evidence="10">SGF0006</strain>
        <tissue evidence="10">Muscle</tissue>
    </source>
</reference>
<keyword evidence="5 7" id="KW-0175">Coiled coil</keyword>
<evidence type="ECO:0000256" key="3">
    <source>
        <dbReference type="ARBA" id="ARBA00022692"/>
    </source>
</evidence>
<name>A0AAD6FJT2_9TELE</name>
<dbReference type="Gene3D" id="1.20.920.20">
    <property type="match status" value="1"/>
</dbReference>
<evidence type="ECO:0000256" key="1">
    <source>
        <dbReference type="ARBA" id="ARBA00004370"/>
    </source>
</evidence>
<gene>
    <name evidence="10" type="ORF">JOQ06_002593</name>
</gene>
<evidence type="ECO:0000313" key="10">
    <source>
        <dbReference type="EMBL" id="KAJ4937966.1"/>
    </source>
</evidence>
<feature type="coiled-coil region" evidence="7">
    <location>
        <begin position="613"/>
        <end position="675"/>
    </location>
</feature>
<evidence type="ECO:0000256" key="4">
    <source>
        <dbReference type="ARBA" id="ARBA00022989"/>
    </source>
</evidence>
<dbReference type="GO" id="GO:0012505">
    <property type="term" value="C:endomembrane system"/>
    <property type="evidence" value="ECO:0007669"/>
    <property type="project" value="TreeGrafter"/>
</dbReference>
<accession>A0AAD6FJT2</accession>
<feature type="compositionally biased region" description="Low complexity" evidence="8">
    <location>
        <begin position="261"/>
        <end position="271"/>
    </location>
</feature>
<dbReference type="PANTHER" id="PTHR17613:SF8">
    <property type="entry name" value="TRANSMEMBRANE AND COILED-COIL DOMAIN PROTEIN 3"/>
    <property type="match status" value="1"/>
</dbReference>
<dbReference type="AlphaFoldDB" id="A0AAD6FJT2"/>
<keyword evidence="3 9" id="KW-0812">Transmembrane</keyword>
<feature type="compositionally biased region" description="Polar residues" evidence="8">
    <location>
        <begin position="227"/>
        <end position="248"/>
    </location>
</feature>
<evidence type="ECO:0000256" key="6">
    <source>
        <dbReference type="ARBA" id="ARBA00023136"/>
    </source>
</evidence>
<sequence>MPSANVSVRSLSEVEKYLSSRMDRSSEGSFASISGSMRRGSSETNLDLDLTDGSPGLGSEVVRSRSCLDSLQQKMLKVTEQLKIEQTARDENVAEYLKLVNSADKLQVGRIKQVFEKKNQKSAQNIAQMQKKLEQYHRKMKDSETHYSPSPHPLPVKHSTMPRESPRQLLKDMTGSGRHPTMDKIKTIGPGVSLSPPFFFSKPREFANLIRNKFGSADNIAHLKNSLDASPTLPTDTASKGLSSSTSMVGKPKYPSDDECSSGSASISADSNGNLAGLTPGQQAKDDSQGRLALSLEEVREIKEAQSQLEEDMEEIKAQFKREYGIISQSLQEERYRYERLEDQLNDLTELHQHEMSDLKQELASIEERIAYQAQERARDIQAYLLEDERLTSAHQAEAFTRQIQNLQAQLRSVQEEMDSLEEEKESELAEAHEELRVAQEEVILLQQTAEEAAAEREFDIASLQEELCRRRAELQRLSEETQEYELEITTLRAEISMKSQRDVDLLKEECRTLREECETLKEDNRRLTERLQLLQRQRTCSSVYLSLKEEDGEEGSEGNDMQTGCDEVMTESYMTMAQSGNCRLVDASIQKNISFDGKPATQSSWNGGIGEIFSLREQLKQAEEKASQVQRECDGLKTELQELQVMYDSSQRERAELEEELQRCKAELQKLGGAQGSEVGWNSILTITAATAVLLLMTRLLRALVRC</sequence>
<organism evidence="10 11">
    <name type="scientific">Pogonophryne albipinna</name>
    <dbReference type="NCBI Taxonomy" id="1090488"/>
    <lineage>
        <taxon>Eukaryota</taxon>
        <taxon>Metazoa</taxon>
        <taxon>Chordata</taxon>
        <taxon>Craniata</taxon>
        <taxon>Vertebrata</taxon>
        <taxon>Euteleostomi</taxon>
        <taxon>Actinopterygii</taxon>
        <taxon>Neopterygii</taxon>
        <taxon>Teleostei</taxon>
        <taxon>Neoteleostei</taxon>
        <taxon>Acanthomorphata</taxon>
        <taxon>Eupercaria</taxon>
        <taxon>Perciformes</taxon>
        <taxon>Notothenioidei</taxon>
        <taxon>Pogonophryne</taxon>
    </lineage>
</organism>
<evidence type="ECO:0000256" key="8">
    <source>
        <dbReference type="SAM" id="MobiDB-lite"/>
    </source>
</evidence>
<dbReference type="Proteomes" id="UP001219934">
    <property type="component" value="Unassembled WGS sequence"/>
</dbReference>
<dbReference type="InterPro" id="IPR019394">
    <property type="entry name" value="TEX28/TMCC"/>
</dbReference>